<feature type="compositionally biased region" description="Gly residues" evidence="2">
    <location>
        <begin position="182"/>
        <end position="191"/>
    </location>
</feature>
<protein>
    <submittedName>
        <fullName evidence="4">Periplasmic chaperone for outer membrane proteins Skp</fullName>
    </submittedName>
</protein>
<dbReference type="InterPro" id="IPR024930">
    <property type="entry name" value="Skp_dom_sf"/>
</dbReference>
<dbReference type="GO" id="GO:0051082">
    <property type="term" value="F:unfolded protein binding"/>
    <property type="evidence" value="ECO:0007669"/>
    <property type="project" value="InterPro"/>
</dbReference>
<evidence type="ECO:0000313" key="4">
    <source>
        <dbReference type="EMBL" id="SIT76728.1"/>
    </source>
</evidence>
<sequence>MIRTGAAALALALATTTPAPAQEADGAILPESAILTVASDRLFIDSAYGQRVLNEIESEGTVLAAENRRIEAELMAEERELTQLRAEMEAEAFRRLADDFDAKVQRIRREQDAKARELGERQEQARSEFLGQVRPVLVALMRETGASIILERSSVFLSADSTDITDIAIGRIDASIGDGDGDGGGDGGGNAGDQSGDGAAAGADGNRDGAEDHPRDDGAAADRDSSSGAGSRDGDDSGGTGE</sequence>
<evidence type="ECO:0000256" key="3">
    <source>
        <dbReference type="SAM" id="SignalP"/>
    </source>
</evidence>
<dbReference type="OrthoDB" id="7868372at2"/>
<dbReference type="RefSeq" id="WP_076647109.1">
    <property type="nucleotide sequence ID" value="NZ_FTPS01000001.1"/>
</dbReference>
<evidence type="ECO:0000313" key="5">
    <source>
        <dbReference type="Proteomes" id="UP000192455"/>
    </source>
</evidence>
<feature type="compositionally biased region" description="Low complexity" evidence="2">
    <location>
        <begin position="192"/>
        <end position="204"/>
    </location>
</feature>
<feature type="signal peptide" evidence="3">
    <location>
        <begin position="1"/>
        <end position="21"/>
    </location>
</feature>
<dbReference type="InterPro" id="IPR005632">
    <property type="entry name" value="Chaperone_Skp"/>
</dbReference>
<dbReference type="SMART" id="SM00935">
    <property type="entry name" value="OmpH"/>
    <property type="match status" value="1"/>
</dbReference>
<evidence type="ECO:0000256" key="2">
    <source>
        <dbReference type="SAM" id="MobiDB-lite"/>
    </source>
</evidence>
<dbReference type="Proteomes" id="UP000192455">
    <property type="component" value="Unassembled WGS sequence"/>
</dbReference>
<keyword evidence="3" id="KW-0732">Signal</keyword>
<dbReference type="Gene3D" id="3.30.910.20">
    <property type="entry name" value="Skp domain"/>
    <property type="match status" value="1"/>
</dbReference>
<dbReference type="EMBL" id="FTPS01000001">
    <property type="protein sequence ID" value="SIT76728.1"/>
    <property type="molecule type" value="Genomic_DNA"/>
</dbReference>
<feature type="chain" id="PRO_5012345235" evidence="3">
    <location>
        <begin position="22"/>
        <end position="242"/>
    </location>
</feature>
<keyword evidence="5" id="KW-1185">Reference proteome</keyword>
<gene>
    <name evidence="4" type="ORF">SAMN05421849_0581</name>
</gene>
<feature type="coiled-coil region" evidence="1">
    <location>
        <begin position="67"/>
        <end position="128"/>
    </location>
</feature>
<dbReference type="Pfam" id="PF03938">
    <property type="entry name" value="OmpH"/>
    <property type="match status" value="1"/>
</dbReference>
<dbReference type="SUPFAM" id="SSF111384">
    <property type="entry name" value="OmpH-like"/>
    <property type="match status" value="1"/>
</dbReference>
<accession>A0A1R3WFN4</accession>
<feature type="compositionally biased region" description="Basic and acidic residues" evidence="2">
    <location>
        <begin position="205"/>
        <end position="225"/>
    </location>
</feature>
<reference evidence="4 5" key="1">
    <citation type="submission" date="2017-01" db="EMBL/GenBank/DDBJ databases">
        <authorList>
            <person name="Mah S.A."/>
            <person name="Swanson W.J."/>
            <person name="Moy G.W."/>
            <person name="Vacquier V.D."/>
        </authorList>
    </citation>
    <scope>NUCLEOTIDE SEQUENCE [LARGE SCALE GENOMIC DNA]</scope>
    <source>
        <strain evidence="4 5">DSM 21219</strain>
    </source>
</reference>
<name>A0A1R3WFN4_9RHOB</name>
<feature type="region of interest" description="Disordered" evidence="2">
    <location>
        <begin position="174"/>
        <end position="242"/>
    </location>
</feature>
<evidence type="ECO:0000256" key="1">
    <source>
        <dbReference type="SAM" id="Coils"/>
    </source>
</evidence>
<dbReference type="STRING" id="515897.SAMN05421849_0581"/>
<organism evidence="4 5">
    <name type="scientific">Pontibaca methylaminivorans</name>
    <dbReference type="NCBI Taxonomy" id="515897"/>
    <lineage>
        <taxon>Bacteria</taxon>
        <taxon>Pseudomonadati</taxon>
        <taxon>Pseudomonadota</taxon>
        <taxon>Alphaproteobacteria</taxon>
        <taxon>Rhodobacterales</taxon>
        <taxon>Roseobacteraceae</taxon>
        <taxon>Pontibaca</taxon>
    </lineage>
</organism>
<keyword evidence="1" id="KW-0175">Coiled coil</keyword>
<dbReference type="AlphaFoldDB" id="A0A1R3WFN4"/>
<proteinExistence type="predicted"/>